<sequence>MAGRPAGPASRPPEPGAAAPNAVARVSRWADDHLRLVQSMPSTVHPLRLFLLLQSRPFQKQHLVKSRRQWDACGSVQAPTGVPGRDGGTSAVTLPLRGGLEPGSQLQN</sequence>
<evidence type="ECO:0000313" key="3">
    <source>
        <dbReference type="Proteomes" id="UP000694564"/>
    </source>
</evidence>
<feature type="region of interest" description="Disordered" evidence="1">
    <location>
        <begin position="75"/>
        <end position="108"/>
    </location>
</feature>
<evidence type="ECO:0000256" key="1">
    <source>
        <dbReference type="SAM" id="MobiDB-lite"/>
    </source>
</evidence>
<keyword evidence="3" id="KW-1185">Reference proteome</keyword>
<dbReference type="Proteomes" id="UP000694564">
    <property type="component" value="Chromosome 10"/>
</dbReference>
<dbReference type="AlphaFoldDB" id="A0A8D2B1F6"/>
<name>A0A8D2B1F6_SCIVU</name>
<accession>A0A8D2B1F6</accession>
<evidence type="ECO:0000313" key="2">
    <source>
        <dbReference type="Ensembl" id="ENSSVLP00005007904.1"/>
    </source>
</evidence>
<feature type="region of interest" description="Disordered" evidence="1">
    <location>
        <begin position="1"/>
        <end position="22"/>
    </location>
</feature>
<reference evidence="2" key="1">
    <citation type="submission" date="2025-08" db="UniProtKB">
        <authorList>
            <consortium name="Ensembl"/>
        </authorList>
    </citation>
    <scope>IDENTIFICATION</scope>
</reference>
<dbReference type="Ensembl" id="ENSSVLT00005008804.1">
    <property type="protein sequence ID" value="ENSSVLP00005007904.1"/>
    <property type="gene ID" value="ENSSVLG00005006455.1"/>
</dbReference>
<proteinExistence type="predicted"/>
<protein>
    <submittedName>
        <fullName evidence="2">Uncharacterized protein</fullName>
    </submittedName>
</protein>
<organism evidence="2 3">
    <name type="scientific">Sciurus vulgaris</name>
    <name type="common">Eurasian red squirrel</name>
    <dbReference type="NCBI Taxonomy" id="55149"/>
    <lineage>
        <taxon>Eukaryota</taxon>
        <taxon>Metazoa</taxon>
        <taxon>Chordata</taxon>
        <taxon>Craniata</taxon>
        <taxon>Vertebrata</taxon>
        <taxon>Euteleostomi</taxon>
        <taxon>Mammalia</taxon>
        <taxon>Eutheria</taxon>
        <taxon>Euarchontoglires</taxon>
        <taxon>Glires</taxon>
        <taxon>Rodentia</taxon>
        <taxon>Sciuromorpha</taxon>
        <taxon>Sciuridae</taxon>
        <taxon>Sciurinae</taxon>
        <taxon>Sciurini</taxon>
        <taxon>Sciurus</taxon>
    </lineage>
</organism>
<reference evidence="2" key="2">
    <citation type="submission" date="2025-09" db="UniProtKB">
        <authorList>
            <consortium name="Ensembl"/>
        </authorList>
    </citation>
    <scope>IDENTIFICATION</scope>
</reference>